<sequence>MHEKIKVAVLDMYNGKANQGMRCIHDIVGRFPNDLSLDVFDVRQRAEVPNLEDYNLYICSGGPGNPLEGDGIWDKKFYGLLDGLWNWNQQNERKKYVLFICHSFQMAVQHFGFAEVCKRKSTSFGVMTIHKTEEGMMDPLFEGLDNPFWAIDSRDYQVVQPHHKRFKEIGAEIIALEKIRDHVVYERAIMAIRFSPEMVGTQFHPEADPVGFLNHLKKHEVRDEIIELKGKQKYLFMLEHLVEEDTIYKTNETLIPNFLRQSIQAIRAQHEVLL</sequence>
<evidence type="ECO:0000259" key="1">
    <source>
        <dbReference type="Pfam" id="PF00117"/>
    </source>
</evidence>
<evidence type="ECO:0000313" key="3">
    <source>
        <dbReference type="Proteomes" id="UP001201449"/>
    </source>
</evidence>
<organism evidence="2 3">
    <name type="scientific">Mariniradius sediminis</name>
    <dbReference type="NCBI Taxonomy" id="2909237"/>
    <lineage>
        <taxon>Bacteria</taxon>
        <taxon>Pseudomonadati</taxon>
        <taxon>Bacteroidota</taxon>
        <taxon>Cytophagia</taxon>
        <taxon>Cytophagales</taxon>
        <taxon>Cyclobacteriaceae</taxon>
        <taxon>Mariniradius</taxon>
    </lineage>
</organism>
<keyword evidence="3" id="KW-1185">Reference proteome</keyword>
<protein>
    <submittedName>
        <fullName evidence="2">GMP synthase</fullName>
    </submittedName>
</protein>
<dbReference type="InterPro" id="IPR017926">
    <property type="entry name" value="GATASE"/>
</dbReference>
<evidence type="ECO:0000313" key="2">
    <source>
        <dbReference type="EMBL" id="MCF1752977.1"/>
    </source>
</evidence>
<dbReference type="SUPFAM" id="SSF52317">
    <property type="entry name" value="Class I glutamine amidotransferase-like"/>
    <property type="match status" value="1"/>
</dbReference>
<proteinExistence type="predicted"/>
<dbReference type="Proteomes" id="UP001201449">
    <property type="component" value="Unassembled WGS sequence"/>
</dbReference>
<feature type="domain" description="Glutamine amidotransferase" evidence="1">
    <location>
        <begin position="36"/>
        <end position="209"/>
    </location>
</feature>
<accession>A0ABS9BZ23</accession>
<dbReference type="Gene3D" id="3.40.50.880">
    <property type="match status" value="1"/>
</dbReference>
<dbReference type="Pfam" id="PF00117">
    <property type="entry name" value="GATase"/>
    <property type="match status" value="1"/>
</dbReference>
<comment type="caution">
    <text evidence="2">The sequence shown here is derived from an EMBL/GenBank/DDBJ whole genome shotgun (WGS) entry which is preliminary data.</text>
</comment>
<gene>
    <name evidence="2" type="ORF">L0U89_18100</name>
</gene>
<dbReference type="InterPro" id="IPR029062">
    <property type="entry name" value="Class_I_gatase-like"/>
</dbReference>
<reference evidence="2 3" key="1">
    <citation type="submission" date="2022-01" db="EMBL/GenBank/DDBJ databases">
        <title>Mariniradius saccharolyticus sp. nov., isolated from sediment of a river.</title>
        <authorList>
            <person name="Liu H."/>
        </authorList>
    </citation>
    <scope>NUCLEOTIDE SEQUENCE [LARGE SCALE GENOMIC DNA]</scope>
    <source>
        <strain evidence="2 3">RY-2</strain>
    </source>
</reference>
<dbReference type="PROSITE" id="PS51273">
    <property type="entry name" value="GATASE_TYPE_1"/>
    <property type="match status" value="1"/>
</dbReference>
<name>A0ABS9BZ23_9BACT</name>
<dbReference type="EMBL" id="JAKEVZ010000018">
    <property type="protein sequence ID" value="MCF1752977.1"/>
    <property type="molecule type" value="Genomic_DNA"/>
</dbReference>
<dbReference type="RefSeq" id="WP_234862809.1">
    <property type="nucleotide sequence ID" value="NZ_JAKEVZ010000018.1"/>
</dbReference>